<dbReference type="Pfam" id="PF00535">
    <property type="entry name" value="Glycos_transf_2"/>
    <property type="match status" value="1"/>
</dbReference>
<keyword evidence="3 6" id="KW-0808">Transferase</keyword>
<dbReference type="EMBL" id="PISP01000006">
    <property type="protein sequence ID" value="PKD42615.1"/>
    <property type="molecule type" value="Genomic_DNA"/>
</dbReference>
<dbReference type="PANTHER" id="PTHR43630">
    <property type="entry name" value="POLY-BETA-1,6-N-ACETYL-D-GLUCOSAMINE SYNTHASE"/>
    <property type="match status" value="1"/>
</dbReference>
<dbReference type="GO" id="GO:0016757">
    <property type="term" value="F:glycosyltransferase activity"/>
    <property type="evidence" value="ECO:0007669"/>
    <property type="project" value="UniProtKB-KW"/>
</dbReference>
<dbReference type="InterPro" id="IPR029044">
    <property type="entry name" value="Nucleotide-diphossugar_trans"/>
</dbReference>
<proteinExistence type="inferred from homology"/>
<comment type="caution">
    <text evidence="6">The sequence shown here is derived from an EMBL/GenBank/DDBJ whole genome shotgun (WGS) entry which is preliminary data.</text>
</comment>
<keyword evidence="4" id="KW-1133">Transmembrane helix</keyword>
<evidence type="ECO:0000256" key="4">
    <source>
        <dbReference type="SAM" id="Phobius"/>
    </source>
</evidence>
<evidence type="ECO:0000259" key="5">
    <source>
        <dbReference type="Pfam" id="PF00535"/>
    </source>
</evidence>
<protein>
    <submittedName>
        <fullName evidence="6">Glycosyl transferase</fullName>
    </submittedName>
</protein>
<comment type="similarity">
    <text evidence="1">Belongs to the glycosyltransferase 2 family.</text>
</comment>
<dbReference type="RefSeq" id="WP_101074312.1">
    <property type="nucleotide sequence ID" value="NZ_PISP01000006.1"/>
</dbReference>
<accession>A0A2N0VEI8</accession>
<feature type="domain" description="Glycosyltransferase 2-like" evidence="5">
    <location>
        <begin position="70"/>
        <end position="238"/>
    </location>
</feature>
<evidence type="ECO:0000313" key="7">
    <source>
        <dbReference type="Proteomes" id="UP000233398"/>
    </source>
</evidence>
<reference evidence="6 7" key="1">
    <citation type="submission" date="2017-11" db="EMBL/GenBank/DDBJ databases">
        <title>Rhodohalobacter 15182 sp. nov., isolated from a salt lake.</title>
        <authorList>
            <person name="Han S."/>
        </authorList>
    </citation>
    <scope>NUCLEOTIDE SEQUENCE [LARGE SCALE GENOMIC DNA]</scope>
    <source>
        <strain evidence="6 7">15182</strain>
    </source>
</reference>
<dbReference type="CDD" id="cd06423">
    <property type="entry name" value="CESA_like"/>
    <property type="match status" value="1"/>
</dbReference>
<evidence type="ECO:0000256" key="1">
    <source>
        <dbReference type="ARBA" id="ARBA00006739"/>
    </source>
</evidence>
<organism evidence="6 7">
    <name type="scientific">Rhodohalobacter barkolensis</name>
    <dbReference type="NCBI Taxonomy" id="2053187"/>
    <lineage>
        <taxon>Bacteria</taxon>
        <taxon>Pseudomonadati</taxon>
        <taxon>Balneolota</taxon>
        <taxon>Balneolia</taxon>
        <taxon>Balneolales</taxon>
        <taxon>Balneolaceae</taxon>
        <taxon>Rhodohalobacter</taxon>
    </lineage>
</organism>
<dbReference type="SUPFAM" id="SSF53448">
    <property type="entry name" value="Nucleotide-diphospho-sugar transferases"/>
    <property type="match status" value="1"/>
</dbReference>
<evidence type="ECO:0000313" key="6">
    <source>
        <dbReference type="EMBL" id="PKD42615.1"/>
    </source>
</evidence>
<dbReference type="OrthoDB" id="9766299at2"/>
<evidence type="ECO:0000256" key="3">
    <source>
        <dbReference type="ARBA" id="ARBA00022679"/>
    </source>
</evidence>
<feature type="transmembrane region" description="Helical" evidence="4">
    <location>
        <begin position="359"/>
        <end position="387"/>
    </location>
</feature>
<dbReference type="PANTHER" id="PTHR43630:SF1">
    <property type="entry name" value="POLY-BETA-1,6-N-ACETYL-D-GLUCOSAMINE SYNTHASE"/>
    <property type="match status" value="1"/>
</dbReference>
<feature type="transmembrane region" description="Helical" evidence="4">
    <location>
        <begin position="20"/>
        <end position="45"/>
    </location>
</feature>
<keyword evidence="4" id="KW-0812">Transmembrane</keyword>
<dbReference type="Proteomes" id="UP000233398">
    <property type="component" value="Unassembled WGS sequence"/>
</dbReference>
<feature type="transmembrane region" description="Helical" evidence="4">
    <location>
        <begin position="393"/>
        <end position="415"/>
    </location>
</feature>
<evidence type="ECO:0000256" key="2">
    <source>
        <dbReference type="ARBA" id="ARBA00022676"/>
    </source>
</evidence>
<sequence>MLEQAVTHIQQFINLVDSLGWVFILYFLIVNGTYLSMVVVSLFYIRKHQKYYSVFEPEGVFQSDLYKSISIISPAYNEEVNIIDSVEALLQLQYRDFEVVVVNDGSTDSTLEKLKNHFRLYESEIELHSTLPHKNIVTSYRSSRYDNLIVIDKVNGGKGDALNCGINACANDLFCSIDADSLLEQDVLKQMLQAFVLDDRLVAAGGIVRVANGCKVSNYEIKEIGIPKSFLARIQTVEYLRSFLFGRIGWDYFKSLIIISGAFGIFDRKSVIRAGGYARDSVGEDMELVVRLHRFFREQDEEYRVRFLPKPVCWTEVPENWNDLATQRNRWQRGLVDSIWRHRTMFFNKKYGRMGLTTIPYFTLVELIGPVIEMMGYIYFIFVIIFMGIYEPFVLLFLTVSILLGFLLSVSSLICEEATFRRYGSIKNTLILTLYASLENLGYRQIHAWWRFVGLIDYIKGKKSWGKMNRLGFERDDEAGKKAQKPKSEFLPKLRSSVYWAIVFLMPPGVIYILFNFLYLN</sequence>
<dbReference type="InterPro" id="IPR001173">
    <property type="entry name" value="Glyco_trans_2-like"/>
</dbReference>
<gene>
    <name evidence="6" type="ORF">CWD77_14500</name>
</gene>
<dbReference type="AlphaFoldDB" id="A0A2N0VEI8"/>
<name>A0A2N0VEI8_9BACT</name>
<feature type="transmembrane region" description="Helical" evidence="4">
    <location>
        <begin position="497"/>
        <end position="519"/>
    </location>
</feature>
<keyword evidence="2" id="KW-0328">Glycosyltransferase</keyword>
<keyword evidence="7" id="KW-1185">Reference proteome</keyword>
<dbReference type="Gene3D" id="3.90.550.10">
    <property type="entry name" value="Spore Coat Polysaccharide Biosynthesis Protein SpsA, Chain A"/>
    <property type="match status" value="1"/>
</dbReference>
<keyword evidence="4" id="KW-0472">Membrane</keyword>